<reference evidence="3 4" key="1">
    <citation type="journal article" date="2016" name="Nat. Commun.">
        <title>Ectomycorrhizal ecology is imprinted in the genome of the dominant symbiotic fungus Cenococcum geophilum.</title>
        <authorList>
            <consortium name="DOE Joint Genome Institute"/>
            <person name="Peter M."/>
            <person name="Kohler A."/>
            <person name="Ohm R.A."/>
            <person name="Kuo A."/>
            <person name="Krutzmann J."/>
            <person name="Morin E."/>
            <person name="Arend M."/>
            <person name="Barry K.W."/>
            <person name="Binder M."/>
            <person name="Choi C."/>
            <person name="Clum A."/>
            <person name="Copeland A."/>
            <person name="Grisel N."/>
            <person name="Haridas S."/>
            <person name="Kipfer T."/>
            <person name="LaButti K."/>
            <person name="Lindquist E."/>
            <person name="Lipzen A."/>
            <person name="Maire R."/>
            <person name="Meier B."/>
            <person name="Mihaltcheva S."/>
            <person name="Molinier V."/>
            <person name="Murat C."/>
            <person name="Poggeler S."/>
            <person name="Quandt C.A."/>
            <person name="Sperisen C."/>
            <person name="Tritt A."/>
            <person name="Tisserant E."/>
            <person name="Crous P.W."/>
            <person name="Henrissat B."/>
            <person name="Nehls U."/>
            <person name="Egli S."/>
            <person name="Spatafora J.W."/>
            <person name="Grigoriev I.V."/>
            <person name="Martin F.M."/>
        </authorList>
    </citation>
    <scope>NUCLEOTIDE SEQUENCE [LARGE SCALE GENOMIC DNA]</scope>
    <source>
        <strain evidence="3 4">CBS 459.81</strain>
    </source>
</reference>
<accession>A0A8E2E9V2</accession>
<gene>
    <name evidence="3" type="ORF">K432DRAFT_382736</name>
</gene>
<evidence type="ECO:0000313" key="4">
    <source>
        <dbReference type="Proteomes" id="UP000250266"/>
    </source>
</evidence>
<keyword evidence="4" id="KW-1185">Reference proteome</keyword>
<evidence type="ECO:0000256" key="2">
    <source>
        <dbReference type="SAM" id="Phobius"/>
    </source>
</evidence>
<feature type="transmembrane region" description="Helical" evidence="2">
    <location>
        <begin position="281"/>
        <end position="300"/>
    </location>
</feature>
<keyword evidence="2" id="KW-0812">Transmembrane</keyword>
<sequence length="303" mass="34990">MKELSSGRFNDRLPSPTTHSAPRRMLKNFSSSVYDRLNALTGILSKTINGWRHKNYDDEDPSNNGHRMTDVHKDESCHYKFLFLCISQWKRYYMTKMVPINLKVNSDDALFQLLRMNFNLMIGPWRRFLSLRYVSDIRFVQFHTTKNSIITIKLHFRVSGQIPPGTHPDYLPPHPYPEYFYKPAPITMEPPVGHNTMLHRYRCPKECGGLDFCLKRFPKHINGEVTIEDSKDETTAWGIELVEGRDWAYLWFIGLLTILCAMIFGVVWARVMKDVSGGFIVAGYVVAAFACLVGTIQVSLETL</sequence>
<evidence type="ECO:0000256" key="1">
    <source>
        <dbReference type="SAM" id="MobiDB-lite"/>
    </source>
</evidence>
<dbReference type="OrthoDB" id="9988102at2759"/>
<feature type="compositionally biased region" description="Basic and acidic residues" evidence="1">
    <location>
        <begin position="1"/>
        <end position="11"/>
    </location>
</feature>
<feature type="transmembrane region" description="Helical" evidence="2">
    <location>
        <begin position="248"/>
        <end position="269"/>
    </location>
</feature>
<keyword evidence="2" id="KW-1133">Transmembrane helix</keyword>
<feature type="region of interest" description="Disordered" evidence="1">
    <location>
        <begin position="1"/>
        <end position="23"/>
    </location>
</feature>
<dbReference type="EMBL" id="KV744987">
    <property type="protein sequence ID" value="OCK79796.1"/>
    <property type="molecule type" value="Genomic_DNA"/>
</dbReference>
<name>A0A8E2E9V2_9PEZI</name>
<evidence type="ECO:0000313" key="3">
    <source>
        <dbReference type="EMBL" id="OCK79796.1"/>
    </source>
</evidence>
<dbReference type="AlphaFoldDB" id="A0A8E2E9V2"/>
<proteinExistence type="predicted"/>
<dbReference type="Proteomes" id="UP000250266">
    <property type="component" value="Unassembled WGS sequence"/>
</dbReference>
<organism evidence="3 4">
    <name type="scientific">Lepidopterella palustris CBS 459.81</name>
    <dbReference type="NCBI Taxonomy" id="1314670"/>
    <lineage>
        <taxon>Eukaryota</taxon>
        <taxon>Fungi</taxon>
        <taxon>Dikarya</taxon>
        <taxon>Ascomycota</taxon>
        <taxon>Pezizomycotina</taxon>
        <taxon>Dothideomycetes</taxon>
        <taxon>Pleosporomycetidae</taxon>
        <taxon>Mytilinidiales</taxon>
        <taxon>Argynnaceae</taxon>
        <taxon>Lepidopterella</taxon>
    </lineage>
</organism>
<protein>
    <submittedName>
        <fullName evidence="3">Uncharacterized protein</fullName>
    </submittedName>
</protein>
<keyword evidence="2" id="KW-0472">Membrane</keyword>